<gene>
    <name evidence="2" type="ORF">O1G21_15135</name>
</gene>
<organism evidence="2 3">
    <name type="scientific">Kitasatospora cathayae</name>
    <dbReference type="NCBI Taxonomy" id="3004092"/>
    <lineage>
        <taxon>Bacteria</taxon>
        <taxon>Bacillati</taxon>
        <taxon>Actinomycetota</taxon>
        <taxon>Actinomycetes</taxon>
        <taxon>Kitasatosporales</taxon>
        <taxon>Streptomycetaceae</taxon>
        <taxon>Kitasatospora</taxon>
    </lineage>
</organism>
<dbReference type="RefSeq" id="WP_270144144.1">
    <property type="nucleotide sequence ID" value="NZ_CP115450.1"/>
</dbReference>
<sequence>MRHINVTRRVLSEVADVAGIGCVVGAVWSWNVAAGVFLLGIALLVVGLVIDR</sequence>
<name>A0ABY7Q303_9ACTN</name>
<reference evidence="3" key="1">
    <citation type="submission" date="2022-12" db="EMBL/GenBank/DDBJ databases">
        <authorList>
            <person name="Mo P."/>
        </authorList>
    </citation>
    <scope>NUCLEOTIDE SEQUENCE [LARGE SCALE GENOMIC DNA]</scope>
    <source>
        <strain evidence="3">HUAS 3-15</strain>
    </source>
</reference>
<dbReference type="Proteomes" id="UP001212821">
    <property type="component" value="Chromosome"/>
</dbReference>
<keyword evidence="1" id="KW-1133">Transmembrane helix</keyword>
<evidence type="ECO:0000256" key="1">
    <source>
        <dbReference type="SAM" id="Phobius"/>
    </source>
</evidence>
<dbReference type="EMBL" id="CP115450">
    <property type="protein sequence ID" value="WBP87047.1"/>
    <property type="molecule type" value="Genomic_DNA"/>
</dbReference>
<keyword evidence="1" id="KW-0472">Membrane</keyword>
<evidence type="ECO:0000313" key="2">
    <source>
        <dbReference type="EMBL" id="WBP87047.1"/>
    </source>
</evidence>
<feature type="transmembrane region" description="Helical" evidence="1">
    <location>
        <begin position="28"/>
        <end position="50"/>
    </location>
</feature>
<proteinExistence type="predicted"/>
<accession>A0ABY7Q303</accession>
<keyword evidence="1" id="KW-0812">Transmembrane</keyword>
<evidence type="ECO:0000313" key="3">
    <source>
        <dbReference type="Proteomes" id="UP001212821"/>
    </source>
</evidence>
<protein>
    <submittedName>
        <fullName evidence="2">Uncharacterized protein</fullName>
    </submittedName>
</protein>
<keyword evidence="3" id="KW-1185">Reference proteome</keyword>